<accession>A0A382P163</accession>
<gene>
    <name evidence="1" type="ORF">METZ01_LOCUS319900</name>
</gene>
<dbReference type="EMBL" id="UINC01104128">
    <property type="protein sequence ID" value="SVC67046.1"/>
    <property type="molecule type" value="Genomic_DNA"/>
</dbReference>
<dbReference type="AlphaFoldDB" id="A0A382P163"/>
<name>A0A382P163_9ZZZZ</name>
<protein>
    <recommendedName>
        <fullName evidence="2">Alpha/beta hydrolase fold-3 domain-containing protein</fullName>
    </recommendedName>
</protein>
<evidence type="ECO:0008006" key="2">
    <source>
        <dbReference type="Google" id="ProtNLM"/>
    </source>
</evidence>
<reference evidence="1" key="1">
    <citation type="submission" date="2018-05" db="EMBL/GenBank/DDBJ databases">
        <authorList>
            <person name="Lanie J.A."/>
            <person name="Ng W.-L."/>
            <person name="Kazmierczak K.M."/>
            <person name="Andrzejewski T.M."/>
            <person name="Davidsen T.M."/>
            <person name="Wayne K.J."/>
            <person name="Tettelin H."/>
            <person name="Glass J.I."/>
            <person name="Rusch D."/>
            <person name="Podicherti R."/>
            <person name="Tsui H.-C.T."/>
            <person name="Winkler M.E."/>
        </authorList>
    </citation>
    <scope>NUCLEOTIDE SEQUENCE</scope>
</reference>
<evidence type="ECO:0000313" key="1">
    <source>
        <dbReference type="EMBL" id="SVC67046.1"/>
    </source>
</evidence>
<feature type="non-terminal residue" evidence="1">
    <location>
        <position position="52"/>
    </location>
</feature>
<organism evidence="1">
    <name type="scientific">marine metagenome</name>
    <dbReference type="NCBI Taxonomy" id="408172"/>
    <lineage>
        <taxon>unclassified sequences</taxon>
        <taxon>metagenomes</taxon>
        <taxon>ecological metagenomes</taxon>
    </lineage>
</organism>
<sequence length="52" mass="5522">MQNHHRGNITSPTGNQIAYVKTDGKTPGVIFLGGYMSDMSGTKAIALERLGS</sequence>
<proteinExistence type="predicted"/>